<evidence type="ECO:0000313" key="3">
    <source>
        <dbReference type="Proteomes" id="UP000016924"/>
    </source>
</evidence>
<sequence length="470" mass="51176">MQQSSSSPSAATAAATPTPNDPDLANPSHQETVDFHAATLLNELPMPPVLQRSAEVVDLQDDYLSDDDEQPQVRSSLRLGYNPGSAHTAESFSPSRSAWPSNGLPRSGINQPNGLPDFRFSNREELDRAYRALCNVPQVAPLTGPAYDPPWGVVQGSAIVPHNGPAYNSSWGAFQAPAPSGSQSIFHGLPNRNIFHQSPAARHDAPIAFPQTALAYNPPWSASQTISPAASRIPSPAPLNRSNLIQESAAKEEAPSPDVSEHPDGGVQPISLSPPEEAAAPAGTEEQVPGARNRAQKDPTKHEADQYYGNWRPLENVAGPLSAAYTDTTGSGPKQVFATHNGQPGVFWVDVPAQKAVFLSQSAPDKPLRYTLIRITSYPHQTKMHLKLRLPPGVPAQRGAHALHQAAEIGCWIKFRAAMQECTNLWDPEDKHTGPLVHRQWYYRIDEKQPELMDVVRQMVACTRIRPKKK</sequence>
<name>R7YYB8_CONA1</name>
<feature type="region of interest" description="Disordered" evidence="1">
    <location>
        <begin position="1"/>
        <end position="33"/>
    </location>
</feature>
<accession>R7YYB8</accession>
<feature type="compositionally biased region" description="Acidic residues" evidence="1">
    <location>
        <begin position="60"/>
        <end position="70"/>
    </location>
</feature>
<feature type="region of interest" description="Disordered" evidence="1">
    <location>
        <begin position="60"/>
        <end position="118"/>
    </location>
</feature>
<feature type="region of interest" description="Disordered" evidence="1">
    <location>
        <begin position="248"/>
        <end position="303"/>
    </location>
</feature>
<feature type="compositionally biased region" description="Low complexity" evidence="1">
    <location>
        <begin position="1"/>
        <end position="18"/>
    </location>
</feature>
<gene>
    <name evidence="2" type="ORF">W97_06060</name>
</gene>
<protein>
    <submittedName>
        <fullName evidence="2">Uncharacterized protein</fullName>
    </submittedName>
</protein>
<reference evidence="3" key="1">
    <citation type="submission" date="2012-06" db="EMBL/GenBank/DDBJ databases">
        <title>The genome sequence of Coniosporium apollinis CBS 100218.</title>
        <authorList>
            <consortium name="The Broad Institute Genome Sequencing Platform"/>
            <person name="Cuomo C."/>
            <person name="Gorbushina A."/>
            <person name="Noack S."/>
            <person name="Walker B."/>
            <person name="Young S.K."/>
            <person name="Zeng Q."/>
            <person name="Gargeya S."/>
            <person name="Fitzgerald M."/>
            <person name="Haas B."/>
            <person name="Abouelleil A."/>
            <person name="Alvarado L."/>
            <person name="Arachchi H.M."/>
            <person name="Berlin A.M."/>
            <person name="Chapman S.B."/>
            <person name="Goldberg J."/>
            <person name="Griggs A."/>
            <person name="Gujja S."/>
            <person name="Hansen M."/>
            <person name="Howarth C."/>
            <person name="Imamovic A."/>
            <person name="Larimer J."/>
            <person name="McCowan C."/>
            <person name="Montmayeur A."/>
            <person name="Murphy C."/>
            <person name="Neiman D."/>
            <person name="Pearson M."/>
            <person name="Priest M."/>
            <person name="Roberts A."/>
            <person name="Saif S."/>
            <person name="Shea T."/>
            <person name="Sisk P."/>
            <person name="Sykes S."/>
            <person name="Wortman J."/>
            <person name="Nusbaum C."/>
            <person name="Birren B."/>
        </authorList>
    </citation>
    <scope>NUCLEOTIDE SEQUENCE [LARGE SCALE GENOMIC DNA]</scope>
    <source>
        <strain evidence="3">CBS 100218</strain>
    </source>
</reference>
<dbReference type="OrthoDB" id="10321693at2759"/>
<dbReference type="HOGENOM" id="CLU_581401_0_0_1"/>
<feature type="compositionally biased region" description="Polar residues" evidence="1">
    <location>
        <begin position="88"/>
        <end position="100"/>
    </location>
</feature>
<dbReference type="RefSeq" id="XP_007782262.1">
    <property type="nucleotide sequence ID" value="XM_007784072.1"/>
</dbReference>
<organism evidence="2 3">
    <name type="scientific">Coniosporium apollinis (strain CBS 100218)</name>
    <name type="common">Rock-inhabiting black yeast</name>
    <dbReference type="NCBI Taxonomy" id="1168221"/>
    <lineage>
        <taxon>Eukaryota</taxon>
        <taxon>Fungi</taxon>
        <taxon>Dikarya</taxon>
        <taxon>Ascomycota</taxon>
        <taxon>Pezizomycotina</taxon>
        <taxon>Dothideomycetes</taxon>
        <taxon>Dothideomycetes incertae sedis</taxon>
        <taxon>Coniosporium</taxon>
    </lineage>
</organism>
<feature type="compositionally biased region" description="Low complexity" evidence="1">
    <location>
        <begin position="274"/>
        <end position="286"/>
    </location>
</feature>
<dbReference type="AlphaFoldDB" id="R7YYB8"/>
<proteinExistence type="predicted"/>
<evidence type="ECO:0000256" key="1">
    <source>
        <dbReference type="SAM" id="MobiDB-lite"/>
    </source>
</evidence>
<evidence type="ECO:0000313" key="2">
    <source>
        <dbReference type="EMBL" id="EON66945.1"/>
    </source>
</evidence>
<dbReference type="GeneID" id="19903371"/>
<dbReference type="Proteomes" id="UP000016924">
    <property type="component" value="Unassembled WGS sequence"/>
</dbReference>
<feature type="compositionally biased region" description="Basic and acidic residues" evidence="1">
    <location>
        <begin position="249"/>
        <end position="264"/>
    </location>
</feature>
<keyword evidence="3" id="KW-1185">Reference proteome</keyword>
<dbReference type="EMBL" id="JH767584">
    <property type="protein sequence ID" value="EON66945.1"/>
    <property type="molecule type" value="Genomic_DNA"/>
</dbReference>